<reference evidence="1 2" key="1">
    <citation type="journal article" date="2018" name="Sci. Rep.">
        <title>Comparative genomics provides insights into the lifestyle and reveals functional heterogeneity of dark septate endophytic fungi.</title>
        <authorList>
            <person name="Knapp D.G."/>
            <person name="Nemeth J.B."/>
            <person name="Barry K."/>
            <person name="Hainaut M."/>
            <person name="Henrissat B."/>
            <person name="Johnson J."/>
            <person name="Kuo A."/>
            <person name="Lim J.H.P."/>
            <person name="Lipzen A."/>
            <person name="Nolan M."/>
            <person name="Ohm R.A."/>
            <person name="Tamas L."/>
            <person name="Grigoriev I.V."/>
            <person name="Spatafora J.W."/>
            <person name="Nagy L.G."/>
            <person name="Kovacs G.M."/>
        </authorList>
    </citation>
    <scope>NUCLEOTIDE SEQUENCE [LARGE SCALE GENOMIC DNA]</scope>
    <source>
        <strain evidence="1 2">DSE2036</strain>
    </source>
</reference>
<dbReference type="OrthoDB" id="3682027at2759"/>
<dbReference type="EMBL" id="KZ805307">
    <property type="protein sequence ID" value="PVI06840.1"/>
    <property type="molecule type" value="Genomic_DNA"/>
</dbReference>
<protein>
    <recommendedName>
        <fullName evidence="3">F-box domain-containing protein</fullName>
    </recommendedName>
</protein>
<dbReference type="Proteomes" id="UP000244855">
    <property type="component" value="Unassembled WGS sequence"/>
</dbReference>
<gene>
    <name evidence="1" type="ORF">DM02DRAFT_609637</name>
</gene>
<organism evidence="1 2">
    <name type="scientific">Periconia macrospinosa</name>
    <dbReference type="NCBI Taxonomy" id="97972"/>
    <lineage>
        <taxon>Eukaryota</taxon>
        <taxon>Fungi</taxon>
        <taxon>Dikarya</taxon>
        <taxon>Ascomycota</taxon>
        <taxon>Pezizomycotina</taxon>
        <taxon>Dothideomycetes</taxon>
        <taxon>Pleosporomycetidae</taxon>
        <taxon>Pleosporales</taxon>
        <taxon>Massarineae</taxon>
        <taxon>Periconiaceae</taxon>
        <taxon>Periconia</taxon>
    </lineage>
</organism>
<evidence type="ECO:0000313" key="1">
    <source>
        <dbReference type="EMBL" id="PVI06840.1"/>
    </source>
</evidence>
<keyword evidence="2" id="KW-1185">Reference proteome</keyword>
<name>A0A2V1EBT7_9PLEO</name>
<sequence>MSSSLLSFPNEILLDIASHLVNPFRSVQNDDLVEEGPTNYYRDLYNIALACRRFSTIAREVLLSDRVTVPFRKLDRLLETYIYYPHLALRTQRLDVVHGYRKTLNQVNDPFGWPRINSEFREACIRIIRGLEIDEGYKNDWIASLDYSTRRKVETGNDNILGYFAARNTFFGLLLVTLRNIKKLHLGTLYSTDIPVLADLLGDCQAKLANSTPTAVAWHSGYLRAAMLLVAPKLTHLEMPLQWIREHTCFGYQDIPVHRQVLKHFTNLDTLIISQRAFQAPGTGGGFVSSFSLPTSLKHITIVGDRYFALVQLLFRNLNYLQREDFGLQTMDVFQPHRVFEDERVDDSFISHPVYRMRLVSRDVNKLGIRFRVRFSKGNSVGQRVAIANYLRSREGSMEDEWMSE</sequence>
<dbReference type="AlphaFoldDB" id="A0A2V1EBT7"/>
<evidence type="ECO:0008006" key="3">
    <source>
        <dbReference type="Google" id="ProtNLM"/>
    </source>
</evidence>
<accession>A0A2V1EBT7</accession>
<proteinExistence type="predicted"/>
<evidence type="ECO:0000313" key="2">
    <source>
        <dbReference type="Proteomes" id="UP000244855"/>
    </source>
</evidence>